<keyword evidence="2" id="KW-1185">Reference proteome</keyword>
<protein>
    <submittedName>
        <fullName evidence="1">Uncharacterized protein</fullName>
    </submittedName>
</protein>
<dbReference type="Proteomes" id="UP000016933">
    <property type="component" value="Unassembled WGS sequence"/>
</dbReference>
<evidence type="ECO:0000313" key="2">
    <source>
        <dbReference type="Proteomes" id="UP000016933"/>
    </source>
</evidence>
<sequence>LNSTSSLHDFDFAEHDHVPLRTKAAAAHCSSRAISWHAPVLPSLDTTSPRSQCGDSAIKTCIDRSWQPSESSCFTLASALRSGHSARICRRSSVYADDRRRGASGDLSELIFAPSCIKKSQNSLEG</sequence>
<reference evidence="2" key="1">
    <citation type="journal article" date="2012" name="PLoS Genet.">
        <title>The genomes of the fungal plant pathogens Cladosporium fulvum and Dothistroma septosporum reveal adaptation to different hosts and lifestyles but also signatures of common ancestry.</title>
        <authorList>
            <person name="de Wit P.J.G.M."/>
            <person name="van der Burgt A."/>
            <person name="Oekmen B."/>
            <person name="Stergiopoulos I."/>
            <person name="Abd-Elsalam K.A."/>
            <person name="Aerts A.L."/>
            <person name="Bahkali A.H."/>
            <person name="Beenen H.G."/>
            <person name="Chettri P."/>
            <person name="Cox M.P."/>
            <person name="Datema E."/>
            <person name="de Vries R.P."/>
            <person name="Dhillon B."/>
            <person name="Ganley A.R."/>
            <person name="Griffiths S.A."/>
            <person name="Guo Y."/>
            <person name="Hamelin R.C."/>
            <person name="Henrissat B."/>
            <person name="Kabir M.S."/>
            <person name="Jashni M.K."/>
            <person name="Kema G."/>
            <person name="Klaubauf S."/>
            <person name="Lapidus A."/>
            <person name="Levasseur A."/>
            <person name="Lindquist E."/>
            <person name="Mehrabi R."/>
            <person name="Ohm R.A."/>
            <person name="Owen T.J."/>
            <person name="Salamov A."/>
            <person name="Schwelm A."/>
            <person name="Schijlen E."/>
            <person name="Sun H."/>
            <person name="van den Burg H.A."/>
            <person name="van Ham R.C.H.J."/>
            <person name="Zhang S."/>
            <person name="Goodwin S.B."/>
            <person name="Grigoriev I.V."/>
            <person name="Collemare J."/>
            <person name="Bradshaw R.E."/>
        </authorList>
    </citation>
    <scope>NUCLEOTIDE SEQUENCE [LARGE SCALE GENOMIC DNA]</scope>
    <source>
        <strain evidence="2">NZE10 / CBS 128990</strain>
    </source>
</reference>
<evidence type="ECO:0000313" key="1">
    <source>
        <dbReference type="EMBL" id="EME45696.1"/>
    </source>
</evidence>
<organism evidence="1 2">
    <name type="scientific">Dothistroma septosporum (strain NZE10 / CBS 128990)</name>
    <name type="common">Red band needle blight fungus</name>
    <name type="synonym">Mycosphaerella pini</name>
    <dbReference type="NCBI Taxonomy" id="675120"/>
    <lineage>
        <taxon>Eukaryota</taxon>
        <taxon>Fungi</taxon>
        <taxon>Dikarya</taxon>
        <taxon>Ascomycota</taxon>
        <taxon>Pezizomycotina</taxon>
        <taxon>Dothideomycetes</taxon>
        <taxon>Dothideomycetidae</taxon>
        <taxon>Mycosphaerellales</taxon>
        <taxon>Mycosphaerellaceae</taxon>
        <taxon>Dothistroma</taxon>
    </lineage>
</organism>
<name>N1PQH2_DOTSN</name>
<dbReference type="HOGENOM" id="CLU_1986824_0_0_1"/>
<dbReference type="AlphaFoldDB" id="N1PQH2"/>
<feature type="non-terminal residue" evidence="1">
    <location>
        <position position="1"/>
    </location>
</feature>
<accession>N1PQH2</accession>
<gene>
    <name evidence="1" type="ORF">DOTSEDRAFT_71405</name>
</gene>
<proteinExistence type="predicted"/>
<reference evidence="1 2" key="2">
    <citation type="journal article" date="2012" name="PLoS Pathog.">
        <title>Diverse lifestyles and strategies of plant pathogenesis encoded in the genomes of eighteen Dothideomycetes fungi.</title>
        <authorList>
            <person name="Ohm R.A."/>
            <person name="Feau N."/>
            <person name="Henrissat B."/>
            <person name="Schoch C.L."/>
            <person name="Horwitz B.A."/>
            <person name="Barry K.W."/>
            <person name="Condon B.J."/>
            <person name="Copeland A.C."/>
            <person name="Dhillon B."/>
            <person name="Glaser F."/>
            <person name="Hesse C.N."/>
            <person name="Kosti I."/>
            <person name="LaButti K."/>
            <person name="Lindquist E.A."/>
            <person name="Lucas S."/>
            <person name="Salamov A.A."/>
            <person name="Bradshaw R.E."/>
            <person name="Ciuffetti L."/>
            <person name="Hamelin R.C."/>
            <person name="Kema G.H.J."/>
            <person name="Lawrence C."/>
            <person name="Scott J.A."/>
            <person name="Spatafora J.W."/>
            <person name="Turgeon B.G."/>
            <person name="de Wit P.J.G.M."/>
            <person name="Zhong S."/>
            <person name="Goodwin S.B."/>
            <person name="Grigoriev I.V."/>
        </authorList>
    </citation>
    <scope>NUCLEOTIDE SEQUENCE [LARGE SCALE GENOMIC DNA]</scope>
    <source>
        <strain evidence="2">NZE10 / CBS 128990</strain>
    </source>
</reference>
<dbReference type="EMBL" id="KB446538">
    <property type="protein sequence ID" value="EME45696.1"/>
    <property type="molecule type" value="Genomic_DNA"/>
</dbReference>